<dbReference type="EC" id="2.1.1.133" evidence="9"/>
<evidence type="ECO:0000313" key="10">
    <source>
        <dbReference type="Proteomes" id="UP000000647"/>
    </source>
</evidence>
<dbReference type="UniPathway" id="UPA00148"/>
<evidence type="ECO:0000256" key="7">
    <source>
        <dbReference type="RuleBase" id="RU003960"/>
    </source>
</evidence>
<dbReference type="InterPro" id="IPR014776">
    <property type="entry name" value="4pyrrole_Mease_sub2"/>
</dbReference>
<protein>
    <submittedName>
        <fullName evidence="9">Precorrin-4 C11-methyltransferase</fullName>
        <ecNumber evidence="9">2.1.1.133</ecNumber>
    </submittedName>
</protein>
<sequence length="259" mass="27349">MKGEVWFVGAGPGAADLITVRGRDRVAAADAVLYAGSLVPAEVLDWAPAHCEVADSKGMTLEQIQDWLLERARAGGCVVRLQPGDPGLYGAFVEIVRPLDAAGIPVHLVPGVTSAMAAAAAAGESLTLPEGTQTVIFTRVEGRTPMPAGEQLADLARHGSTLCVYLSITLLERLADALRGGGWDDDAPVVVVHRASWPGVEQVLRTCIRDLAADCRAAGLNSQTMILVGPTLGAREAAPAARSRLYDPGFGHRFRRREN</sequence>
<dbReference type="KEGG" id="hha:Hhal_1351"/>
<dbReference type="PROSITE" id="PS00840">
    <property type="entry name" value="SUMT_2"/>
    <property type="match status" value="1"/>
</dbReference>
<organism evidence="9 10">
    <name type="scientific">Halorhodospira halophila (strain DSM 244 / SL1)</name>
    <name type="common">Ectothiorhodospira halophila (strain DSM 244 / SL1)</name>
    <dbReference type="NCBI Taxonomy" id="349124"/>
    <lineage>
        <taxon>Bacteria</taxon>
        <taxon>Pseudomonadati</taxon>
        <taxon>Pseudomonadota</taxon>
        <taxon>Gammaproteobacteria</taxon>
        <taxon>Chromatiales</taxon>
        <taxon>Ectothiorhodospiraceae</taxon>
        <taxon>Halorhodospira</taxon>
    </lineage>
</organism>
<dbReference type="Proteomes" id="UP000000647">
    <property type="component" value="Chromosome"/>
</dbReference>
<dbReference type="GO" id="GO:0032259">
    <property type="term" value="P:methylation"/>
    <property type="evidence" value="ECO:0007669"/>
    <property type="project" value="UniProtKB-KW"/>
</dbReference>
<dbReference type="NCBIfam" id="TIGR01465">
    <property type="entry name" value="cobM_cbiF"/>
    <property type="match status" value="1"/>
</dbReference>
<dbReference type="RefSeq" id="WP_011814140.1">
    <property type="nucleotide sequence ID" value="NC_008789.1"/>
</dbReference>
<dbReference type="EMBL" id="CP000544">
    <property type="protein sequence ID" value="ABM62118.1"/>
    <property type="molecule type" value="Genomic_DNA"/>
</dbReference>
<comment type="similarity">
    <text evidence="2 7">Belongs to the precorrin methyltransferase family.</text>
</comment>
<dbReference type="AlphaFoldDB" id="A1WWQ6"/>
<dbReference type="Gene3D" id="3.40.1010.10">
    <property type="entry name" value="Cobalt-precorrin-4 Transmethylase, Domain 1"/>
    <property type="match status" value="1"/>
</dbReference>
<comment type="pathway">
    <text evidence="1">Cofactor biosynthesis; adenosylcobalamin biosynthesis.</text>
</comment>
<name>A1WWQ6_HALHL</name>
<evidence type="ECO:0000256" key="1">
    <source>
        <dbReference type="ARBA" id="ARBA00004953"/>
    </source>
</evidence>
<dbReference type="Pfam" id="PF00590">
    <property type="entry name" value="TP_methylase"/>
    <property type="match status" value="1"/>
</dbReference>
<dbReference type="eggNOG" id="COG2875">
    <property type="taxonomic scope" value="Bacteria"/>
</dbReference>
<dbReference type="InterPro" id="IPR003043">
    <property type="entry name" value="Uropor_MeTrfase_CS"/>
</dbReference>
<evidence type="ECO:0000256" key="6">
    <source>
        <dbReference type="ARBA" id="ARBA00022691"/>
    </source>
</evidence>
<dbReference type="InterPro" id="IPR050161">
    <property type="entry name" value="Siro_Cobalamin_biosynth"/>
</dbReference>
<dbReference type="PROSITE" id="PS00839">
    <property type="entry name" value="SUMT_1"/>
    <property type="match status" value="1"/>
</dbReference>
<dbReference type="InterPro" id="IPR000878">
    <property type="entry name" value="4pyrrol_Mease"/>
</dbReference>
<dbReference type="HOGENOM" id="CLU_011276_7_1_6"/>
<dbReference type="SUPFAM" id="SSF53790">
    <property type="entry name" value="Tetrapyrrole methylase"/>
    <property type="match status" value="1"/>
</dbReference>
<gene>
    <name evidence="9" type="ordered locus">Hhal_1351</name>
</gene>
<dbReference type="Gene3D" id="3.30.950.10">
    <property type="entry name" value="Methyltransferase, Cobalt-precorrin-4 Transmethylase, Domain 2"/>
    <property type="match status" value="1"/>
</dbReference>
<keyword evidence="5 7" id="KW-0808">Transferase</keyword>
<accession>A1WWQ6</accession>
<dbReference type="GO" id="GO:0046026">
    <property type="term" value="F:precorrin-4 C11-methyltransferase activity"/>
    <property type="evidence" value="ECO:0007669"/>
    <property type="project" value="UniProtKB-EC"/>
</dbReference>
<dbReference type="GO" id="GO:0009236">
    <property type="term" value="P:cobalamin biosynthetic process"/>
    <property type="evidence" value="ECO:0007669"/>
    <property type="project" value="UniProtKB-UniPathway"/>
</dbReference>
<evidence type="ECO:0000259" key="8">
    <source>
        <dbReference type="Pfam" id="PF00590"/>
    </source>
</evidence>
<evidence type="ECO:0000256" key="2">
    <source>
        <dbReference type="ARBA" id="ARBA00005879"/>
    </source>
</evidence>
<reference evidence="10" key="1">
    <citation type="submission" date="2006-12" db="EMBL/GenBank/DDBJ databases">
        <title>Complete sequence of Halorhodospira halophila SL1.</title>
        <authorList>
            <consortium name="US DOE Joint Genome Institute"/>
            <person name="Copeland A."/>
            <person name="Lucas S."/>
            <person name="Lapidus A."/>
            <person name="Barry K."/>
            <person name="Detter J.C."/>
            <person name="Glavina del Rio T."/>
            <person name="Hammon N."/>
            <person name="Israni S."/>
            <person name="Dalin E."/>
            <person name="Tice H."/>
            <person name="Pitluck S."/>
            <person name="Saunders E."/>
            <person name="Brettin T."/>
            <person name="Bruce D."/>
            <person name="Han C."/>
            <person name="Tapia R."/>
            <person name="Schmutz J."/>
            <person name="Larimer F."/>
            <person name="Land M."/>
            <person name="Hauser L."/>
            <person name="Kyrpides N."/>
            <person name="Mikhailova N."/>
            <person name="Hoff W."/>
            <person name="Richardson P."/>
        </authorList>
    </citation>
    <scope>NUCLEOTIDE SEQUENCE [LARGE SCALE GENOMIC DNA]</scope>
    <source>
        <strain evidence="10">DSM 244 / SL1</strain>
    </source>
</reference>
<keyword evidence="3" id="KW-0169">Cobalamin biosynthesis</keyword>
<evidence type="ECO:0000256" key="3">
    <source>
        <dbReference type="ARBA" id="ARBA00022573"/>
    </source>
</evidence>
<dbReference type="PANTHER" id="PTHR45790">
    <property type="entry name" value="SIROHEME SYNTHASE-RELATED"/>
    <property type="match status" value="1"/>
</dbReference>
<evidence type="ECO:0000313" key="9">
    <source>
        <dbReference type="EMBL" id="ABM62118.1"/>
    </source>
</evidence>
<reference evidence="9 10" key="2">
    <citation type="journal article" date="2013" name="Stand. Genomic Sci.">
        <title>Complete genome sequence of Halorhodospira halophila SL1.</title>
        <authorList>
            <person name="Challacombe J.F."/>
            <person name="Majid S."/>
            <person name="Deole R."/>
            <person name="Brettin T.S."/>
            <person name="Bruce D."/>
            <person name="Delano S.F."/>
            <person name="Detter J.C."/>
            <person name="Gleasner C.D."/>
            <person name="Han C.S."/>
            <person name="Misra M."/>
            <person name="Reitenga K.G."/>
            <person name="Mikhailova N."/>
            <person name="Woyke T."/>
            <person name="Pitluck S."/>
            <person name="Nolan M."/>
            <person name="Land M.L."/>
            <person name="Saunders E."/>
            <person name="Tapia R."/>
            <person name="Lapidus A."/>
            <person name="Ivanova N."/>
            <person name="Hoff W.D."/>
        </authorList>
    </citation>
    <scope>NUCLEOTIDE SEQUENCE [LARGE SCALE GENOMIC DNA]</scope>
    <source>
        <strain evidence="10">DSM 244 / SL1</strain>
    </source>
</reference>
<evidence type="ECO:0000256" key="5">
    <source>
        <dbReference type="ARBA" id="ARBA00022679"/>
    </source>
</evidence>
<keyword evidence="10" id="KW-1185">Reference proteome</keyword>
<feature type="domain" description="Tetrapyrrole methylase" evidence="8">
    <location>
        <begin position="5"/>
        <end position="211"/>
    </location>
</feature>
<dbReference type="InterPro" id="IPR014777">
    <property type="entry name" value="4pyrrole_Mease_sub1"/>
</dbReference>
<keyword evidence="6" id="KW-0949">S-adenosyl-L-methionine</keyword>
<dbReference type="InterPro" id="IPR006362">
    <property type="entry name" value="Cbl_synth_CobM/CibF"/>
</dbReference>
<keyword evidence="4 7" id="KW-0489">Methyltransferase</keyword>
<dbReference type="InterPro" id="IPR035996">
    <property type="entry name" value="4pyrrol_Methylase_sf"/>
</dbReference>
<proteinExistence type="inferred from homology"/>
<dbReference type="STRING" id="349124.Hhal_1351"/>
<evidence type="ECO:0000256" key="4">
    <source>
        <dbReference type="ARBA" id="ARBA00022603"/>
    </source>
</evidence>
<dbReference type="OrthoDB" id="9815856at2"/>
<dbReference type="PANTHER" id="PTHR45790:SF4">
    <property type="entry name" value="COBALT-PRECORRIN-4 C(11)-METHYLTRANSFERASE"/>
    <property type="match status" value="1"/>
</dbReference>
<dbReference type="CDD" id="cd11641">
    <property type="entry name" value="Precorrin-4_C11-MT"/>
    <property type="match status" value="1"/>
</dbReference>